<evidence type="ECO:0000313" key="8">
    <source>
        <dbReference type="EMBL" id="MCH7411745.1"/>
    </source>
</evidence>
<comment type="caution">
    <text evidence="8">The sequence shown here is derived from an EMBL/GenBank/DDBJ whole genome shotgun (WGS) entry which is preliminary data.</text>
</comment>
<evidence type="ECO:0000256" key="5">
    <source>
        <dbReference type="PROSITE-ProRule" id="PRU01248"/>
    </source>
</evidence>
<dbReference type="PROSITE" id="PS51898">
    <property type="entry name" value="TYR_RECOMBINASE"/>
    <property type="match status" value="1"/>
</dbReference>
<dbReference type="RefSeq" id="WP_241350170.1">
    <property type="nucleotide sequence ID" value="NZ_JAKZGP010000109.1"/>
</dbReference>
<dbReference type="Gene3D" id="1.10.150.130">
    <property type="match status" value="1"/>
</dbReference>
<dbReference type="Gene3D" id="1.10.443.10">
    <property type="entry name" value="Intergrase catalytic core"/>
    <property type="match status" value="1"/>
</dbReference>
<proteinExistence type="predicted"/>
<evidence type="ECO:0000256" key="3">
    <source>
        <dbReference type="ARBA" id="ARBA00023125"/>
    </source>
</evidence>
<keyword evidence="9" id="KW-1185">Reference proteome</keyword>
<evidence type="ECO:0000256" key="1">
    <source>
        <dbReference type="ARBA" id="ARBA00022829"/>
    </source>
</evidence>
<evidence type="ECO:0000313" key="9">
    <source>
        <dbReference type="Proteomes" id="UP001165489"/>
    </source>
</evidence>
<protein>
    <submittedName>
        <fullName evidence="8">Tyrosine-type recombinase/integrase</fullName>
    </submittedName>
</protein>
<dbReference type="SUPFAM" id="SSF56349">
    <property type="entry name" value="DNA breaking-rejoining enzymes"/>
    <property type="match status" value="1"/>
</dbReference>
<evidence type="ECO:0000259" key="7">
    <source>
        <dbReference type="PROSITE" id="PS51900"/>
    </source>
</evidence>
<dbReference type="InterPro" id="IPR013762">
    <property type="entry name" value="Integrase-like_cat_sf"/>
</dbReference>
<keyword evidence="1" id="KW-0159">Chromosome partition</keyword>
<dbReference type="InterPro" id="IPR044068">
    <property type="entry name" value="CB"/>
</dbReference>
<accession>A0ABS9V720</accession>
<organism evidence="8 9">
    <name type="scientific">Belliella filtrata</name>
    <dbReference type="NCBI Taxonomy" id="2923435"/>
    <lineage>
        <taxon>Bacteria</taxon>
        <taxon>Pseudomonadati</taxon>
        <taxon>Bacteroidota</taxon>
        <taxon>Cytophagia</taxon>
        <taxon>Cytophagales</taxon>
        <taxon>Cyclobacteriaceae</taxon>
        <taxon>Belliella</taxon>
    </lineage>
</organism>
<dbReference type="InterPro" id="IPR010998">
    <property type="entry name" value="Integrase_recombinase_N"/>
</dbReference>
<feature type="domain" description="Tyr recombinase" evidence="6">
    <location>
        <begin position="121"/>
        <end position="303"/>
    </location>
</feature>
<dbReference type="Proteomes" id="UP001165489">
    <property type="component" value="Unassembled WGS sequence"/>
</dbReference>
<keyword evidence="2" id="KW-0229">DNA integration</keyword>
<dbReference type="PANTHER" id="PTHR30349:SF81">
    <property type="entry name" value="TYROSINE RECOMBINASE XERC"/>
    <property type="match status" value="1"/>
</dbReference>
<keyword evidence="4" id="KW-0233">DNA recombination</keyword>
<dbReference type="Pfam" id="PF00589">
    <property type="entry name" value="Phage_integrase"/>
    <property type="match status" value="1"/>
</dbReference>
<evidence type="ECO:0000256" key="2">
    <source>
        <dbReference type="ARBA" id="ARBA00022908"/>
    </source>
</evidence>
<dbReference type="EMBL" id="JAKZGP010000109">
    <property type="protein sequence ID" value="MCH7411745.1"/>
    <property type="molecule type" value="Genomic_DNA"/>
</dbReference>
<gene>
    <name evidence="8" type="ORF">MM239_20325</name>
</gene>
<dbReference type="InterPro" id="IPR011010">
    <property type="entry name" value="DNA_brk_join_enz"/>
</dbReference>
<dbReference type="InterPro" id="IPR050090">
    <property type="entry name" value="Tyrosine_recombinase_XerCD"/>
</dbReference>
<sequence length="303" mass="34603">MKHLPIYNKEYSGLLLDFRLYLERTGYNKGSCEALPSCLREFFYRMEGLGIHGLDGITPGHILEHWEYLKRRPSQRGGALSESQINHHLYALKTFMNFREAVGDLESNPFGALAFPKPEHPPRKVLSTEEIKALYCACETLRDRAMLSLFYGCGLRRSEAEKLDIADIHFKGQLLYVRSGKGGKRRAVPMGVQVAQDLKDYYLQERESYRNGATADSLKAFMLNNHGNRMSGDSFWRRLGYLAEQAGFTDRIGLHCLRHSIATHLLEGGLGIEQVRDFLGHRHLETTQIYAKISKQYLNGQIC</sequence>
<dbReference type="PROSITE" id="PS51900">
    <property type="entry name" value="CB"/>
    <property type="match status" value="1"/>
</dbReference>
<reference evidence="8" key="1">
    <citation type="submission" date="2022-03" db="EMBL/GenBank/DDBJ databases">
        <title>De novo assembled genomes of Belliella spp. (Cyclobacteriaceae) strains.</title>
        <authorList>
            <person name="Szabo A."/>
            <person name="Korponai K."/>
            <person name="Felfoldi T."/>
        </authorList>
    </citation>
    <scope>NUCLEOTIDE SEQUENCE</scope>
    <source>
        <strain evidence="8">DSM 111904</strain>
    </source>
</reference>
<dbReference type="PANTHER" id="PTHR30349">
    <property type="entry name" value="PHAGE INTEGRASE-RELATED"/>
    <property type="match status" value="1"/>
</dbReference>
<keyword evidence="3 5" id="KW-0238">DNA-binding</keyword>
<evidence type="ECO:0000256" key="4">
    <source>
        <dbReference type="ARBA" id="ARBA00023172"/>
    </source>
</evidence>
<name>A0ABS9V720_9BACT</name>
<feature type="domain" description="Core-binding (CB)" evidence="7">
    <location>
        <begin position="9"/>
        <end position="100"/>
    </location>
</feature>
<dbReference type="InterPro" id="IPR002104">
    <property type="entry name" value="Integrase_catalytic"/>
</dbReference>
<evidence type="ECO:0000259" key="6">
    <source>
        <dbReference type="PROSITE" id="PS51898"/>
    </source>
</evidence>